<dbReference type="Pfam" id="PF06197">
    <property type="entry name" value="DUF998"/>
    <property type="match status" value="1"/>
</dbReference>
<feature type="transmembrane region" description="Helical" evidence="1">
    <location>
        <begin position="256"/>
        <end position="275"/>
    </location>
</feature>
<dbReference type="InterPro" id="IPR009339">
    <property type="entry name" value="DUF998"/>
</dbReference>
<feature type="transmembrane region" description="Helical" evidence="1">
    <location>
        <begin position="90"/>
        <end position="115"/>
    </location>
</feature>
<feature type="transmembrane region" description="Helical" evidence="1">
    <location>
        <begin position="15"/>
        <end position="35"/>
    </location>
</feature>
<comment type="caution">
    <text evidence="2">The sequence shown here is derived from an EMBL/GenBank/DDBJ whole genome shotgun (WGS) entry which is preliminary data.</text>
</comment>
<dbReference type="Proteomes" id="UP001501266">
    <property type="component" value="Unassembled WGS sequence"/>
</dbReference>
<dbReference type="EMBL" id="BAAAKK010000005">
    <property type="protein sequence ID" value="GAA1423925.1"/>
    <property type="molecule type" value="Genomic_DNA"/>
</dbReference>
<keyword evidence="3" id="KW-1185">Reference proteome</keyword>
<evidence type="ECO:0008006" key="4">
    <source>
        <dbReference type="Google" id="ProtNLM"/>
    </source>
</evidence>
<protein>
    <recommendedName>
        <fullName evidence="4">DUF998 domain-containing protein</fullName>
    </recommendedName>
</protein>
<proteinExistence type="predicted"/>
<keyword evidence="1" id="KW-0472">Membrane</keyword>
<feature type="transmembrane region" description="Helical" evidence="1">
    <location>
        <begin position="189"/>
        <end position="209"/>
    </location>
</feature>
<gene>
    <name evidence="2" type="ORF">GCM10009640_19010</name>
</gene>
<evidence type="ECO:0000313" key="2">
    <source>
        <dbReference type="EMBL" id="GAA1423925.1"/>
    </source>
</evidence>
<keyword evidence="1" id="KW-0812">Transmembrane</keyword>
<feature type="transmembrane region" description="Helical" evidence="1">
    <location>
        <begin position="221"/>
        <end position="244"/>
    </location>
</feature>
<dbReference type="RefSeq" id="WP_343919791.1">
    <property type="nucleotide sequence ID" value="NZ_BAAAKK010000005.1"/>
</dbReference>
<evidence type="ECO:0000256" key="1">
    <source>
        <dbReference type="SAM" id="Phobius"/>
    </source>
</evidence>
<feature type="transmembrane region" description="Helical" evidence="1">
    <location>
        <begin position="121"/>
        <end position="142"/>
    </location>
</feature>
<accession>A0ABN1YVZ2</accession>
<feature type="transmembrane region" description="Helical" evidence="1">
    <location>
        <begin position="307"/>
        <end position="328"/>
    </location>
</feature>
<feature type="transmembrane region" description="Helical" evidence="1">
    <location>
        <begin position="154"/>
        <end position="173"/>
    </location>
</feature>
<evidence type="ECO:0000313" key="3">
    <source>
        <dbReference type="Proteomes" id="UP001501266"/>
    </source>
</evidence>
<organism evidence="2 3">
    <name type="scientific">Agrococcus citreus</name>
    <dbReference type="NCBI Taxonomy" id="84643"/>
    <lineage>
        <taxon>Bacteria</taxon>
        <taxon>Bacillati</taxon>
        <taxon>Actinomycetota</taxon>
        <taxon>Actinomycetes</taxon>
        <taxon>Micrococcales</taxon>
        <taxon>Microbacteriaceae</taxon>
        <taxon>Agrococcus</taxon>
    </lineage>
</organism>
<keyword evidence="1" id="KW-1133">Transmembrane helix</keyword>
<name>A0ABN1YVZ2_9MICO</name>
<reference evidence="2 3" key="1">
    <citation type="journal article" date="2019" name="Int. J. Syst. Evol. Microbiol.">
        <title>The Global Catalogue of Microorganisms (GCM) 10K type strain sequencing project: providing services to taxonomists for standard genome sequencing and annotation.</title>
        <authorList>
            <consortium name="The Broad Institute Genomics Platform"/>
            <consortium name="The Broad Institute Genome Sequencing Center for Infectious Disease"/>
            <person name="Wu L."/>
            <person name="Ma J."/>
        </authorList>
    </citation>
    <scope>NUCLEOTIDE SEQUENCE [LARGE SCALE GENOMIC DNA]</scope>
    <source>
        <strain evidence="2 3">JCM 12398</strain>
    </source>
</reference>
<feature type="transmembrane region" description="Helical" evidence="1">
    <location>
        <begin position="47"/>
        <end position="69"/>
    </location>
</feature>
<sequence length="353" mass="36000">MEAPRQAEVRREARAIAAAWACFGAGLALGLIALAGPPRPIAGDGSVALAAAGVAAIITATAFAVSTAIHRRAETAPMPRWQSLVSHASTVALTLALAAVAYLGVLTAGEILALGLQGLEAPALGGALLTAIASAAGGWLAFQAGIELRTRDLATLLFAFLTIGTVFAMLTAADPRWWERHFSDLGTGWAFNVTIIVAGLLVAMIGAYIGRDLHRWLGDAALPRIAAVVALFAATGLALAGVGIVPVHRAPVLHDIAAFGALGLFVLSAIVVTVVMPGPPRALLLTGIGAAVAIVVAALLWRPLDLYGATAFEAIAVGISFVWLTALVRTLAALVPQQSLPSGARSPLRRAAA</sequence>
<feature type="transmembrane region" description="Helical" evidence="1">
    <location>
        <begin position="282"/>
        <end position="301"/>
    </location>
</feature>